<name>A7ERX7_SCLS1</name>
<keyword evidence="2" id="KW-1185">Reference proteome</keyword>
<dbReference type="RefSeq" id="XP_001591455.1">
    <property type="nucleotide sequence ID" value="XM_001591405.1"/>
</dbReference>
<dbReference type="KEGG" id="ssl:SS1G_08082"/>
<dbReference type="InParanoid" id="A7ERX7"/>
<dbReference type="Proteomes" id="UP000001312">
    <property type="component" value="Unassembled WGS sequence"/>
</dbReference>
<gene>
    <name evidence="1" type="ORF">SS1G_08082</name>
</gene>
<dbReference type="AlphaFoldDB" id="A7ERX7"/>
<accession>A7ERX7</accession>
<reference evidence="2" key="1">
    <citation type="journal article" date="2011" name="PLoS Genet.">
        <title>Genomic analysis of the necrotrophic fungal pathogens Sclerotinia sclerotiorum and Botrytis cinerea.</title>
        <authorList>
            <person name="Amselem J."/>
            <person name="Cuomo C.A."/>
            <person name="van Kan J.A."/>
            <person name="Viaud M."/>
            <person name="Benito E.P."/>
            <person name="Couloux A."/>
            <person name="Coutinho P.M."/>
            <person name="de Vries R.P."/>
            <person name="Dyer P.S."/>
            <person name="Fillinger S."/>
            <person name="Fournier E."/>
            <person name="Gout L."/>
            <person name="Hahn M."/>
            <person name="Kohn L."/>
            <person name="Lapalu N."/>
            <person name="Plummer K.M."/>
            <person name="Pradier J.M."/>
            <person name="Quevillon E."/>
            <person name="Sharon A."/>
            <person name="Simon A."/>
            <person name="ten Have A."/>
            <person name="Tudzynski B."/>
            <person name="Tudzynski P."/>
            <person name="Wincker P."/>
            <person name="Andrew M."/>
            <person name="Anthouard V."/>
            <person name="Beever R.E."/>
            <person name="Beffa R."/>
            <person name="Benoit I."/>
            <person name="Bouzid O."/>
            <person name="Brault B."/>
            <person name="Chen Z."/>
            <person name="Choquer M."/>
            <person name="Collemare J."/>
            <person name="Cotton P."/>
            <person name="Danchin E.G."/>
            <person name="Da Silva C."/>
            <person name="Gautier A."/>
            <person name="Giraud C."/>
            <person name="Giraud T."/>
            <person name="Gonzalez C."/>
            <person name="Grossetete S."/>
            <person name="Guldener U."/>
            <person name="Henrissat B."/>
            <person name="Howlett B.J."/>
            <person name="Kodira C."/>
            <person name="Kretschmer M."/>
            <person name="Lappartient A."/>
            <person name="Leroch M."/>
            <person name="Levis C."/>
            <person name="Mauceli E."/>
            <person name="Neuveglise C."/>
            <person name="Oeser B."/>
            <person name="Pearson M."/>
            <person name="Poulain J."/>
            <person name="Poussereau N."/>
            <person name="Quesneville H."/>
            <person name="Rascle C."/>
            <person name="Schumacher J."/>
            <person name="Segurens B."/>
            <person name="Sexton A."/>
            <person name="Silva E."/>
            <person name="Sirven C."/>
            <person name="Soanes D.M."/>
            <person name="Talbot N.J."/>
            <person name="Templeton M."/>
            <person name="Yandava C."/>
            <person name="Yarden O."/>
            <person name="Zeng Q."/>
            <person name="Rollins J.A."/>
            <person name="Lebrun M.H."/>
            <person name="Dickman M."/>
        </authorList>
    </citation>
    <scope>NUCLEOTIDE SEQUENCE [LARGE SCALE GENOMIC DNA]</scope>
    <source>
        <strain evidence="2">ATCC 18683 / 1980 / Ss-1</strain>
    </source>
</reference>
<evidence type="ECO:0000313" key="2">
    <source>
        <dbReference type="Proteomes" id="UP000001312"/>
    </source>
</evidence>
<evidence type="ECO:0000313" key="1">
    <source>
        <dbReference type="EMBL" id="EDN92219.1"/>
    </source>
</evidence>
<proteinExistence type="predicted"/>
<organism evidence="1 2">
    <name type="scientific">Sclerotinia sclerotiorum (strain ATCC 18683 / 1980 / Ss-1)</name>
    <name type="common">White mold</name>
    <name type="synonym">Whetzelinia sclerotiorum</name>
    <dbReference type="NCBI Taxonomy" id="665079"/>
    <lineage>
        <taxon>Eukaryota</taxon>
        <taxon>Fungi</taxon>
        <taxon>Dikarya</taxon>
        <taxon>Ascomycota</taxon>
        <taxon>Pezizomycotina</taxon>
        <taxon>Leotiomycetes</taxon>
        <taxon>Helotiales</taxon>
        <taxon>Sclerotiniaceae</taxon>
        <taxon>Sclerotinia</taxon>
    </lineage>
</organism>
<protein>
    <submittedName>
        <fullName evidence="1">Uncharacterized protein</fullName>
    </submittedName>
</protein>
<dbReference type="EMBL" id="CH476630">
    <property type="protein sequence ID" value="EDN92219.1"/>
    <property type="molecule type" value="Genomic_DNA"/>
</dbReference>
<sequence length="53" mass="5940">MLVEKSIGDWDALVSGVVKHKMSPGRGGEKGFVEEWRVDLFSNWSVIMIMSLS</sequence>
<dbReference type="GeneID" id="5487517"/>